<name>A0AAV5ACS7_9AGAM</name>
<sequence length="307" mass="34687">MKIKEDIADSESDHESITLVNRIAITEIQQEKAQGQKKGFVLLILVVLSTVLLDNCEGNHSHETAAFIQTLVELFQKLFKKTLEVAEVAKDALDTMTSFSESKGLAKTTASVKLSSTVLGHIDKAVTSRSDQNRNNQQEKEEDISIFLDNQTETQKFLLFYNTITFIHVYSGITTTGYGPWPQNHDERQLRLLPITSRSSPEAGSRRTKLGIIQGENDVNVHMASPDPEPDEKATETQVKEYNNRLDEWMILNEHVRSLIMSTILETLQIEVITTELASEAWKIVTSKFDNQSEMVQANLLVQMYQT</sequence>
<evidence type="ECO:0000313" key="1">
    <source>
        <dbReference type="EMBL" id="GJJ11497.1"/>
    </source>
</evidence>
<comment type="caution">
    <text evidence="1">The sequence shown here is derived from an EMBL/GenBank/DDBJ whole genome shotgun (WGS) entry which is preliminary data.</text>
</comment>
<gene>
    <name evidence="1" type="ORF">Clacol_005730</name>
</gene>
<keyword evidence="2" id="KW-1185">Reference proteome</keyword>
<protein>
    <submittedName>
        <fullName evidence="1">Uncharacterized protein</fullName>
    </submittedName>
</protein>
<accession>A0AAV5ACS7</accession>
<dbReference type="EMBL" id="BPWL01000006">
    <property type="protein sequence ID" value="GJJ11497.1"/>
    <property type="molecule type" value="Genomic_DNA"/>
</dbReference>
<evidence type="ECO:0000313" key="2">
    <source>
        <dbReference type="Proteomes" id="UP001050691"/>
    </source>
</evidence>
<proteinExistence type="predicted"/>
<reference evidence="1" key="1">
    <citation type="submission" date="2021-10" db="EMBL/GenBank/DDBJ databases">
        <title>De novo Genome Assembly of Clathrus columnatus (Basidiomycota, Fungi) Using Illumina and Nanopore Sequence Data.</title>
        <authorList>
            <person name="Ogiso-Tanaka E."/>
            <person name="Itagaki H."/>
            <person name="Hosoya T."/>
            <person name="Hosaka K."/>
        </authorList>
    </citation>
    <scope>NUCLEOTIDE SEQUENCE</scope>
    <source>
        <strain evidence="1">MO-923</strain>
    </source>
</reference>
<organism evidence="1 2">
    <name type="scientific">Clathrus columnatus</name>
    <dbReference type="NCBI Taxonomy" id="1419009"/>
    <lineage>
        <taxon>Eukaryota</taxon>
        <taxon>Fungi</taxon>
        <taxon>Dikarya</taxon>
        <taxon>Basidiomycota</taxon>
        <taxon>Agaricomycotina</taxon>
        <taxon>Agaricomycetes</taxon>
        <taxon>Phallomycetidae</taxon>
        <taxon>Phallales</taxon>
        <taxon>Clathraceae</taxon>
        <taxon>Clathrus</taxon>
    </lineage>
</organism>
<dbReference type="AlphaFoldDB" id="A0AAV5ACS7"/>
<dbReference type="Proteomes" id="UP001050691">
    <property type="component" value="Unassembled WGS sequence"/>
</dbReference>